<dbReference type="InterPro" id="IPR011990">
    <property type="entry name" value="TPR-like_helical_dom_sf"/>
</dbReference>
<dbReference type="Proteomes" id="UP000271241">
    <property type="component" value="Unassembled WGS sequence"/>
</dbReference>
<dbReference type="GO" id="GO:0005680">
    <property type="term" value="C:anaphase-promoting complex"/>
    <property type="evidence" value="ECO:0007669"/>
    <property type="project" value="InterPro"/>
</dbReference>
<keyword evidence="2" id="KW-0677">Repeat</keyword>
<dbReference type="Pfam" id="PF13181">
    <property type="entry name" value="TPR_8"/>
    <property type="match status" value="2"/>
</dbReference>
<dbReference type="PANTHER" id="PTHR12558:SF10">
    <property type="entry name" value="CELL DIVISION CYCLE PROTEIN 23 HOMOLOG"/>
    <property type="match status" value="1"/>
</dbReference>
<dbReference type="SMART" id="SM00028">
    <property type="entry name" value="TPR"/>
    <property type="match status" value="6"/>
</dbReference>
<feature type="domain" description="Cdc23" evidence="8">
    <location>
        <begin position="4"/>
        <end position="229"/>
    </location>
</feature>
<dbReference type="PANTHER" id="PTHR12558">
    <property type="entry name" value="CELL DIVISION CYCLE 16,23,27"/>
    <property type="match status" value="1"/>
</dbReference>
<dbReference type="EMBL" id="KZ993441">
    <property type="protein sequence ID" value="RKP04804.1"/>
    <property type="molecule type" value="Genomic_DNA"/>
</dbReference>
<proteinExistence type="predicted"/>
<dbReference type="OrthoDB" id="10262026at2759"/>
<feature type="repeat" description="TPR" evidence="7">
    <location>
        <begin position="358"/>
        <end position="391"/>
    </location>
</feature>
<dbReference type="AlphaFoldDB" id="A0A4P9XGN4"/>
<organism evidence="9 10">
    <name type="scientific">Thamnocephalis sphaerospora</name>
    <dbReference type="NCBI Taxonomy" id="78915"/>
    <lineage>
        <taxon>Eukaryota</taxon>
        <taxon>Fungi</taxon>
        <taxon>Fungi incertae sedis</taxon>
        <taxon>Zoopagomycota</taxon>
        <taxon>Zoopagomycotina</taxon>
        <taxon>Zoopagomycetes</taxon>
        <taxon>Zoopagales</taxon>
        <taxon>Sigmoideomycetaceae</taxon>
        <taxon>Thamnocephalis</taxon>
    </lineage>
</organism>
<dbReference type="GO" id="GO:0051301">
    <property type="term" value="P:cell division"/>
    <property type="evidence" value="ECO:0007669"/>
    <property type="project" value="UniProtKB-KW"/>
</dbReference>
<dbReference type="InterPro" id="IPR019734">
    <property type="entry name" value="TPR_rpt"/>
</dbReference>
<evidence type="ECO:0000256" key="7">
    <source>
        <dbReference type="PROSITE-ProRule" id="PRU00339"/>
    </source>
</evidence>
<keyword evidence="10" id="KW-1185">Reference proteome</keyword>
<feature type="repeat" description="TPR" evidence="7">
    <location>
        <begin position="290"/>
        <end position="323"/>
    </location>
</feature>
<keyword evidence="5 7" id="KW-0802">TPR repeat</keyword>
<dbReference type="Pfam" id="PF04049">
    <property type="entry name" value="ANAPC8"/>
    <property type="match status" value="1"/>
</dbReference>
<evidence type="ECO:0000256" key="2">
    <source>
        <dbReference type="ARBA" id="ARBA00022737"/>
    </source>
</evidence>
<sequence length="517" mass="60130">MLRAAESLVGLPPSELSEKEEEMAVAEALERQQDDGPDAEADQYLLGRVYFDGKEYRRCAHVLARCTGQKAMFLRLYARYLAGEKELHEASIDVLGPADEANAKNQETDAIISELEPRFRAETLDGFNCYLYGVVLRKQRRKREALSALLRATSLYPCNWSAWLELADMIEAQEMANEVITQLPGHFVADLFQAYLAMELHLNVEAAQQQLVKLEAVFLHSRFIKSQRAIIAYNMRDFEAAEALFDDIRREDPYRLDQMDMFSNILFVMRNTPKLSFLAHDCTVIDKYRPETCLVLGNYYGLRQDHERAITYFRRALQLNKDCLPAWTLMGHEYMEMGNTHAAIEAYRRAVDIDNRDYRAWFGLGQTYEMLRMPHYALYYYERATTARPYDVRMWIAKAECYESLHSVQEAIKCYERALTCQTDEIETYSKLAGLYARNSRKEESAFYYRMIVEQASQDALDADYVAEARFELAKYEKSRRNYSQALHYTTQLLGMGNCPHDEAQALLREIQRLMRP</sequence>
<feature type="repeat" description="TPR" evidence="7">
    <location>
        <begin position="324"/>
        <end position="357"/>
    </location>
</feature>
<keyword evidence="4" id="KW-0833">Ubl conjugation pathway</keyword>
<evidence type="ECO:0000256" key="3">
    <source>
        <dbReference type="ARBA" id="ARBA00022776"/>
    </source>
</evidence>
<evidence type="ECO:0000256" key="5">
    <source>
        <dbReference type="ARBA" id="ARBA00022803"/>
    </source>
</evidence>
<dbReference type="SUPFAM" id="SSF48452">
    <property type="entry name" value="TPR-like"/>
    <property type="match status" value="2"/>
</dbReference>
<dbReference type="InterPro" id="IPR007192">
    <property type="entry name" value="APC8"/>
</dbReference>
<dbReference type="PROSITE" id="PS50005">
    <property type="entry name" value="TPR"/>
    <property type="match status" value="3"/>
</dbReference>
<keyword evidence="1" id="KW-0132">Cell division</keyword>
<reference evidence="10" key="1">
    <citation type="journal article" date="2018" name="Nat. Microbiol.">
        <title>Leveraging single-cell genomics to expand the fungal tree of life.</title>
        <authorList>
            <person name="Ahrendt S.R."/>
            <person name="Quandt C.A."/>
            <person name="Ciobanu D."/>
            <person name="Clum A."/>
            <person name="Salamov A."/>
            <person name="Andreopoulos B."/>
            <person name="Cheng J.F."/>
            <person name="Woyke T."/>
            <person name="Pelin A."/>
            <person name="Henrissat B."/>
            <person name="Reynolds N.K."/>
            <person name="Benny G.L."/>
            <person name="Smith M.E."/>
            <person name="James T.Y."/>
            <person name="Grigoriev I.V."/>
        </authorList>
    </citation>
    <scope>NUCLEOTIDE SEQUENCE [LARGE SCALE GENOMIC DNA]</scope>
    <source>
        <strain evidence="10">RSA 1356</strain>
    </source>
</reference>
<dbReference type="Gene3D" id="1.25.40.10">
    <property type="entry name" value="Tetratricopeptide repeat domain"/>
    <property type="match status" value="2"/>
</dbReference>
<dbReference type="Pfam" id="PF13414">
    <property type="entry name" value="TPR_11"/>
    <property type="match status" value="1"/>
</dbReference>
<keyword evidence="3" id="KW-0498">Mitosis</keyword>
<evidence type="ECO:0000313" key="9">
    <source>
        <dbReference type="EMBL" id="RKP04804.1"/>
    </source>
</evidence>
<evidence type="ECO:0000313" key="10">
    <source>
        <dbReference type="Proteomes" id="UP000271241"/>
    </source>
</evidence>
<evidence type="ECO:0000256" key="4">
    <source>
        <dbReference type="ARBA" id="ARBA00022786"/>
    </source>
</evidence>
<dbReference type="GO" id="GO:0045842">
    <property type="term" value="P:positive regulation of mitotic metaphase/anaphase transition"/>
    <property type="evidence" value="ECO:0007669"/>
    <property type="project" value="TreeGrafter"/>
</dbReference>
<evidence type="ECO:0000259" key="8">
    <source>
        <dbReference type="Pfam" id="PF04049"/>
    </source>
</evidence>
<keyword evidence="6" id="KW-0131">Cell cycle</keyword>
<protein>
    <submittedName>
        <fullName evidence="9">Anaphase-promoting complex subunit 8</fullName>
    </submittedName>
</protein>
<dbReference type="GO" id="GO:0016567">
    <property type="term" value="P:protein ubiquitination"/>
    <property type="evidence" value="ECO:0007669"/>
    <property type="project" value="TreeGrafter"/>
</dbReference>
<dbReference type="STRING" id="78915.A0A4P9XGN4"/>
<dbReference type="GO" id="GO:0031145">
    <property type="term" value="P:anaphase-promoting complex-dependent catabolic process"/>
    <property type="evidence" value="ECO:0007669"/>
    <property type="project" value="TreeGrafter"/>
</dbReference>
<evidence type="ECO:0000256" key="1">
    <source>
        <dbReference type="ARBA" id="ARBA00022618"/>
    </source>
</evidence>
<evidence type="ECO:0000256" key="6">
    <source>
        <dbReference type="ARBA" id="ARBA00023306"/>
    </source>
</evidence>
<gene>
    <name evidence="9" type="ORF">THASP1DRAFT_33386</name>
</gene>
<accession>A0A4P9XGN4</accession>
<name>A0A4P9XGN4_9FUNG</name>